<dbReference type="EMBL" id="CAWUOM010000095">
    <property type="protein sequence ID" value="CAK7271836.1"/>
    <property type="molecule type" value="Genomic_DNA"/>
</dbReference>
<evidence type="ECO:0000256" key="1">
    <source>
        <dbReference type="SAM" id="MobiDB-lite"/>
    </source>
</evidence>
<keyword evidence="3" id="KW-1185">Reference proteome</keyword>
<feature type="compositionally biased region" description="Low complexity" evidence="1">
    <location>
        <begin position="23"/>
        <end position="37"/>
    </location>
</feature>
<name>A0ABP0DU59_9PEZI</name>
<protein>
    <submittedName>
        <fullName evidence="2">Uncharacterized protein</fullName>
    </submittedName>
</protein>
<evidence type="ECO:0000313" key="2">
    <source>
        <dbReference type="EMBL" id="CAK7271836.1"/>
    </source>
</evidence>
<feature type="region of interest" description="Disordered" evidence="1">
    <location>
        <begin position="1"/>
        <end position="135"/>
    </location>
</feature>
<feature type="compositionally biased region" description="Polar residues" evidence="1">
    <location>
        <begin position="104"/>
        <end position="113"/>
    </location>
</feature>
<accession>A0ABP0DU59</accession>
<reference evidence="2 3" key="1">
    <citation type="submission" date="2024-01" db="EMBL/GenBank/DDBJ databases">
        <authorList>
            <person name="Allen C."/>
            <person name="Tagirdzhanova G."/>
        </authorList>
    </citation>
    <scope>NUCLEOTIDE SEQUENCE [LARGE SCALE GENOMIC DNA]</scope>
    <source>
        <strain evidence="2 3">CBS 573.63</strain>
    </source>
</reference>
<comment type="caution">
    <text evidence="2">The sequence shown here is derived from an EMBL/GenBank/DDBJ whole genome shotgun (WGS) entry which is preliminary data.</text>
</comment>
<dbReference type="Proteomes" id="UP001642501">
    <property type="component" value="Unassembled WGS sequence"/>
</dbReference>
<feature type="compositionally biased region" description="Polar residues" evidence="1">
    <location>
        <begin position="77"/>
        <end position="93"/>
    </location>
</feature>
<evidence type="ECO:0000313" key="3">
    <source>
        <dbReference type="Proteomes" id="UP001642501"/>
    </source>
</evidence>
<feature type="compositionally biased region" description="Acidic residues" evidence="1">
    <location>
        <begin position="1"/>
        <end position="21"/>
    </location>
</feature>
<feature type="compositionally biased region" description="Basic and acidic residues" evidence="1">
    <location>
        <begin position="49"/>
        <end position="64"/>
    </location>
</feature>
<gene>
    <name evidence="2" type="ORF">SEPCBS57363_004826</name>
</gene>
<sequence>MADPDNFDDELFADLYNDDEPQAPKAPSAPISQPSIPTKEPAPPVLEPASHDDQGGEYDDSMRYDDEDDEVDFHLGNGSSSNNKAGDPTTGTSFIPIGNHQIEETPQASSGGNDFQLPAQSELHNKVGSNSKEDG</sequence>
<organism evidence="2 3">
    <name type="scientific">Sporothrix epigloea</name>
    <dbReference type="NCBI Taxonomy" id="1892477"/>
    <lineage>
        <taxon>Eukaryota</taxon>
        <taxon>Fungi</taxon>
        <taxon>Dikarya</taxon>
        <taxon>Ascomycota</taxon>
        <taxon>Pezizomycotina</taxon>
        <taxon>Sordariomycetes</taxon>
        <taxon>Sordariomycetidae</taxon>
        <taxon>Ophiostomatales</taxon>
        <taxon>Ophiostomataceae</taxon>
        <taxon>Sporothrix</taxon>
    </lineage>
</organism>
<proteinExistence type="predicted"/>